<keyword evidence="3" id="KW-1185">Reference proteome</keyword>
<organism evidence="2 3">
    <name type="scientific">Prosthecochloris marina</name>
    <dbReference type="NCBI Taxonomy" id="2017681"/>
    <lineage>
        <taxon>Bacteria</taxon>
        <taxon>Pseudomonadati</taxon>
        <taxon>Chlorobiota</taxon>
        <taxon>Chlorobiia</taxon>
        <taxon>Chlorobiales</taxon>
        <taxon>Chlorobiaceae</taxon>
        <taxon>Prosthecochloris</taxon>
    </lineage>
</organism>
<name>A0A317T6V9_9CHLB</name>
<evidence type="ECO:0008006" key="4">
    <source>
        <dbReference type="Google" id="ProtNLM"/>
    </source>
</evidence>
<feature type="chain" id="PRO_5016378807" description="Outer membrane protein beta-barrel domain-containing protein" evidence="1">
    <location>
        <begin position="22"/>
        <end position="257"/>
    </location>
</feature>
<reference evidence="3" key="1">
    <citation type="submission" date="2017-10" db="EMBL/GenBank/DDBJ databases">
        <authorList>
            <person name="Gaisin V.A."/>
            <person name="Rysina M.S."/>
            <person name="Grouzdev D.S."/>
        </authorList>
    </citation>
    <scope>NUCLEOTIDE SEQUENCE [LARGE SCALE GENOMIC DNA]</scope>
    <source>
        <strain evidence="3">V1</strain>
    </source>
</reference>
<evidence type="ECO:0000256" key="1">
    <source>
        <dbReference type="SAM" id="SignalP"/>
    </source>
</evidence>
<evidence type="ECO:0000313" key="2">
    <source>
        <dbReference type="EMBL" id="PWW81211.1"/>
    </source>
</evidence>
<dbReference type="AlphaFoldDB" id="A0A317T6V9"/>
<dbReference type="OrthoDB" id="7826656at2"/>
<protein>
    <recommendedName>
        <fullName evidence="4">Outer membrane protein beta-barrel domain-containing protein</fullName>
    </recommendedName>
</protein>
<keyword evidence="1" id="KW-0732">Signal</keyword>
<dbReference type="Proteomes" id="UP000246278">
    <property type="component" value="Unassembled WGS sequence"/>
</dbReference>
<dbReference type="EMBL" id="PDNZ01000009">
    <property type="protein sequence ID" value="PWW81211.1"/>
    <property type="molecule type" value="Genomic_DNA"/>
</dbReference>
<gene>
    <name evidence="2" type="ORF">CR164_11775</name>
</gene>
<sequence length="257" mass="27014">MKRILTLIFAALVCMPVVSHADEPSGIPPTILPNIHGKSLTTPVAWGAANGVVFAGVGGTVNAPYRDEADGAAVLGIGVGDPIKNLGAQISFISLDLDEWEEYSMSLHLHHDFGGGMAVGAGIENVMLTDGGDTGESYYAVFSHGLQGDMFATETGASKLHFSIGVGSGRFAEKSDEDIADGKGDDGTYVFGNVAYELFNEFNAIVDWNGINLNAGLSKTFWVDRFPVAITLGAADLTDNSGDDVRFIFSVGTGFKI</sequence>
<dbReference type="RefSeq" id="WP_110024194.1">
    <property type="nucleotide sequence ID" value="NZ_PDNZ01000009.1"/>
</dbReference>
<feature type="signal peptide" evidence="1">
    <location>
        <begin position="1"/>
        <end position="21"/>
    </location>
</feature>
<comment type="caution">
    <text evidence="2">The sequence shown here is derived from an EMBL/GenBank/DDBJ whole genome shotgun (WGS) entry which is preliminary data.</text>
</comment>
<proteinExistence type="predicted"/>
<accession>A0A317T6V9</accession>
<evidence type="ECO:0000313" key="3">
    <source>
        <dbReference type="Proteomes" id="UP000246278"/>
    </source>
</evidence>